<evidence type="ECO:0000313" key="1">
    <source>
        <dbReference type="EMBL" id="RCW30431.1"/>
    </source>
</evidence>
<gene>
    <name evidence="1" type="ORF">DFO77_12281</name>
</gene>
<organism evidence="1 2">
    <name type="scientific">Marinilabilia salmonicolor</name>
    <dbReference type="NCBI Taxonomy" id="989"/>
    <lineage>
        <taxon>Bacteria</taxon>
        <taxon>Pseudomonadati</taxon>
        <taxon>Bacteroidota</taxon>
        <taxon>Bacteroidia</taxon>
        <taxon>Marinilabiliales</taxon>
        <taxon>Marinilabiliaceae</taxon>
        <taxon>Marinilabilia</taxon>
    </lineage>
</organism>
<dbReference type="AlphaFoldDB" id="A0A368UU78"/>
<proteinExistence type="predicted"/>
<keyword evidence="2" id="KW-1185">Reference proteome</keyword>
<evidence type="ECO:0000313" key="2">
    <source>
        <dbReference type="Proteomes" id="UP000252733"/>
    </source>
</evidence>
<dbReference type="RefSeq" id="WP_181872105.1">
    <property type="nucleotide sequence ID" value="NZ_QPIZ01000022.1"/>
</dbReference>
<name>A0A368UU78_9BACT</name>
<reference evidence="1 2" key="1">
    <citation type="submission" date="2018-07" db="EMBL/GenBank/DDBJ databases">
        <title>Freshwater and sediment microbial communities from various areas in North America, analyzing microbe dynamics in response to fracking.</title>
        <authorList>
            <person name="Lamendella R."/>
        </authorList>
    </citation>
    <scope>NUCLEOTIDE SEQUENCE [LARGE SCALE GENOMIC DNA]</scope>
    <source>
        <strain evidence="1 2">160A</strain>
    </source>
</reference>
<accession>A0A368UU78</accession>
<sequence>MSLNEDPTYTELKSLAEKYPENTLLQLKLKYYRPYPPTGISDDDVLYEALKEKYNR</sequence>
<dbReference type="Proteomes" id="UP000252733">
    <property type="component" value="Unassembled WGS sequence"/>
</dbReference>
<comment type="caution">
    <text evidence="1">The sequence shown here is derived from an EMBL/GenBank/DDBJ whole genome shotgun (WGS) entry which is preliminary data.</text>
</comment>
<dbReference type="EMBL" id="QPIZ01000022">
    <property type="protein sequence ID" value="RCW30431.1"/>
    <property type="molecule type" value="Genomic_DNA"/>
</dbReference>
<protein>
    <submittedName>
        <fullName evidence="1">Uncharacterized protein</fullName>
    </submittedName>
</protein>